<feature type="transmembrane region" description="Helical" evidence="1">
    <location>
        <begin position="100"/>
        <end position="125"/>
    </location>
</feature>
<keyword evidence="1" id="KW-0472">Membrane</keyword>
<evidence type="ECO:0000313" key="2">
    <source>
        <dbReference type="EMBL" id="PRX62588.1"/>
    </source>
</evidence>
<organism evidence="2 3">
    <name type="scientific">Nonomuraea fuscirosea</name>
    <dbReference type="NCBI Taxonomy" id="1291556"/>
    <lineage>
        <taxon>Bacteria</taxon>
        <taxon>Bacillati</taxon>
        <taxon>Actinomycetota</taxon>
        <taxon>Actinomycetes</taxon>
        <taxon>Streptosporangiales</taxon>
        <taxon>Streptosporangiaceae</taxon>
        <taxon>Nonomuraea</taxon>
    </lineage>
</organism>
<dbReference type="EMBL" id="PVNG01000012">
    <property type="protein sequence ID" value="PRX62588.1"/>
    <property type="molecule type" value="Genomic_DNA"/>
</dbReference>
<evidence type="ECO:0000313" key="3">
    <source>
        <dbReference type="Proteomes" id="UP000238312"/>
    </source>
</evidence>
<feature type="transmembrane region" description="Helical" evidence="1">
    <location>
        <begin position="66"/>
        <end position="88"/>
    </location>
</feature>
<keyword evidence="1" id="KW-0812">Transmembrane</keyword>
<keyword evidence="3" id="KW-1185">Reference proteome</keyword>
<proteinExistence type="predicted"/>
<feature type="transmembrane region" description="Helical" evidence="1">
    <location>
        <begin position="145"/>
        <end position="165"/>
    </location>
</feature>
<dbReference type="RefSeq" id="WP_106244517.1">
    <property type="nucleotide sequence ID" value="NZ_PVNG01000012.1"/>
</dbReference>
<evidence type="ECO:0000256" key="1">
    <source>
        <dbReference type="SAM" id="Phobius"/>
    </source>
</evidence>
<dbReference type="AlphaFoldDB" id="A0A2T0MUU9"/>
<comment type="caution">
    <text evidence="2">The sequence shown here is derived from an EMBL/GenBank/DDBJ whole genome shotgun (WGS) entry which is preliminary data.</text>
</comment>
<gene>
    <name evidence="2" type="ORF">B0I32_11282</name>
</gene>
<reference evidence="2 3" key="1">
    <citation type="submission" date="2018-03" db="EMBL/GenBank/DDBJ databases">
        <title>Genomic Encyclopedia of Type Strains, Phase III (KMG-III): the genomes of soil and plant-associated and newly described type strains.</title>
        <authorList>
            <person name="Whitman W."/>
        </authorList>
    </citation>
    <scope>NUCLEOTIDE SEQUENCE [LARGE SCALE GENOMIC DNA]</scope>
    <source>
        <strain evidence="2 3">CGMCC 4.7104</strain>
    </source>
</reference>
<dbReference type="OrthoDB" id="3543860at2"/>
<sequence length="178" mass="18187">MAGSGRGRLVGLVLLAMGPVLVAAYAGAGHAAVRAGVRAQVTGRGWQGGRIDAGGLTSLGVDAWRLTWWTAAFAGLVALAYLVIGALLRRGRRGRTPLLVIAGLLIAPYALSFLVALINPVALLARPYQSPDFAAGLPPWQPATAFLLLAAGLVQAVGLVLAAVAGRRAALSEPPPRS</sequence>
<protein>
    <submittedName>
        <fullName evidence="2">Uncharacterized protein</fullName>
    </submittedName>
</protein>
<accession>A0A2T0MUU9</accession>
<name>A0A2T0MUU9_9ACTN</name>
<dbReference type="Proteomes" id="UP000238312">
    <property type="component" value="Unassembled WGS sequence"/>
</dbReference>
<keyword evidence="1" id="KW-1133">Transmembrane helix</keyword>